<accession>A0A0C2WEW9</accession>
<protein>
    <submittedName>
        <fullName evidence="1">Uncharacterized protein</fullName>
    </submittedName>
</protein>
<evidence type="ECO:0000313" key="2">
    <source>
        <dbReference type="Proteomes" id="UP000054097"/>
    </source>
</evidence>
<reference evidence="2" key="2">
    <citation type="submission" date="2015-01" db="EMBL/GenBank/DDBJ databases">
        <title>Evolutionary Origins and Diversification of the Mycorrhizal Mutualists.</title>
        <authorList>
            <consortium name="DOE Joint Genome Institute"/>
            <consortium name="Mycorrhizal Genomics Consortium"/>
            <person name="Kohler A."/>
            <person name="Kuo A."/>
            <person name="Nagy L.G."/>
            <person name="Floudas D."/>
            <person name="Copeland A."/>
            <person name="Barry K.W."/>
            <person name="Cichocki N."/>
            <person name="Veneault-Fourrey C."/>
            <person name="LaButti K."/>
            <person name="Lindquist E.A."/>
            <person name="Lipzen A."/>
            <person name="Lundell T."/>
            <person name="Morin E."/>
            <person name="Murat C."/>
            <person name="Riley R."/>
            <person name="Ohm R."/>
            <person name="Sun H."/>
            <person name="Tunlid A."/>
            <person name="Henrissat B."/>
            <person name="Grigoriev I.V."/>
            <person name="Hibbett D.S."/>
            <person name="Martin F."/>
        </authorList>
    </citation>
    <scope>NUCLEOTIDE SEQUENCE [LARGE SCALE GENOMIC DNA]</scope>
    <source>
        <strain evidence="2">MAFF 305830</strain>
    </source>
</reference>
<dbReference type="HOGENOM" id="CLU_3033875_0_0_1"/>
<proteinExistence type="predicted"/>
<evidence type="ECO:0000313" key="1">
    <source>
        <dbReference type="EMBL" id="KIM24988.1"/>
    </source>
</evidence>
<dbReference type="Proteomes" id="UP000054097">
    <property type="component" value="Unassembled WGS sequence"/>
</dbReference>
<name>A0A0C2WEW9_SERVB</name>
<sequence length="55" mass="5900">MISLPGRLRNLPQARRPPAAFGSIEAFTETEQANDPAKAQKFTAAVLDQTTITGT</sequence>
<keyword evidence="2" id="KW-1185">Reference proteome</keyword>
<dbReference type="EMBL" id="KN824318">
    <property type="protein sequence ID" value="KIM24988.1"/>
    <property type="molecule type" value="Genomic_DNA"/>
</dbReference>
<reference evidence="1 2" key="1">
    <citation type="submission" date="2014-04" db="EMBL/GenBank/DDBJ databases">
        <authorList>
            <consortium name="DOE Joint Genome Institute"/>
            <person name="Kuo A."/>
            <person name="Zuccaro A."/>
            <person name="Kohler A."/>
            <person name="Nagy L.G."/>
            <person name="Floudas D."/>
            <person name="Copeland A."/>
            <person name="Barry K.W."/>
            <person name="Cichocki N."/>
            <person name="Veneault-Fourrey C."/>
            <person name="LaButti K."/>
            <person name="Lindquist E.A."/>
            <person name="Lipzen A."/>
            <person name="Lundell T."/>
            <person name="Morin E."/>
            <person name="Murat C."/>
            <person name="Sun H."/>
            <person name="Tunlid A."/>
            <person name="Henrissat B."/>
            <person name="Grigoriev I.V."/>
            <person name="Hibbett D.S."/>
            <person name="Martin F."/>
            <person name="Nordberg H.P."/>
            <person name="Cantor M.N."/>
            <person name="Hua S.X."/>
        </authorList>
    </citation>
    <scope>NUCLEOTIDE SEQUENCE [LARGE SCALE GENOMIC DNA]</scope>
    <source>
        <strain evidence="1 2">MAFF 305830</strain>
    </source>
</reference>
<organism evidence="1 2">
    <name type="scientific">Serendipita vermifera MAFF 305830</name>
    <dbReference type="NCBI Taxonomy" id="933852"/>
    <lineage>
        <taxon>Eukaryota</taxon>
        <taxon>Fungi</taxon>
        <taxon>Dikarya</taxon>
        <taxon>Basidiomycota</taxon>
        <taxon>Agaricomycotina</taxon>
        <taxon>Agaricomycetes</taxon>
        <taxon>Sebacinales</taxon>
        <taxon>Serendipitaceae</taxon>
        <taxon>Serendipita</taxon>
    </lineage>
</organism>
<dbReference type="AlphaFoldDB" id="A0A0C2WEW9"/>
<gene>
    <name evidence="1" type="ORF">M408DRAFT_331460</name>
</gene>